<feature type="transmembrane region" description="Helical" evidence="10">
    <location>
        <begin position="339"/>
        <end position="364"/>
    </location>
</feature>
<feature type="transmembrane region" description="Helical" evidence="10">
    <location>
        <begin position="311"/>
        <end position="332"/>
    </location>
</feature>
<dbReference type="PROSITE" id="PS00217">
    <property type="entry name" value="SUGAR_TRANSPORT_2"/>
    <property type="match status" value="1"/>
</dbReference>
<feature type="compositionally biased region" description="Gly residues" evidence="9">
    <location>
        <begin position="497"/>
        <end position="508"/>
    </location>
</feature>
<dbReference type="Proteomes" id="UP000698800">
    <property type="component" value="Unassembled WGS sequence"/>
</dbReference>
<feature type="transmembrane region" description="Helical" evidence="10">
    <location>
        <begin position="185"/>
        <end position="208"/>
    </location>
</feature>
<evidence type="ECO:0000256" key="9">
    <source>
        <dbReference type="SAM" id="MobiDB-lite"/>
    </source>
</evidence>
<dbReference type="PROSITE" id="PS50850">
    <property type="entry name" value="MFS"/>
    <property type="match status" value="1"/>
</dbReference>
<keyword evidence="3 8" id="KW-0813">Transport</keyword>
<keyword evidence="13" id="KW-1185">Reference proteome</keyword>
<dbReference type="EMBL" id="JAGHQL010000015">
    <property type="protein sequence ID" value="KAH0544711.1"/>
    <property type="molecule type" value="Genomic_DNA"/>
</dbReference>
<dbReference type="PANTHER" id="PTHR48020:SF12">
    <property type="entry name" value="PROTON MYO-INOSITOL COTRANSPORTER"/>
    <property type="match status" value="1"/>
</dbReference>
<feature type="region of interest" description="Disordered" evidence="9">
    <location>
        <begin position="497"/>
        <end position="519"/>
    </location>
</feature>
<sequence length="519" mass="54781">MSMVPRDMPEDAAAEVPLIRSSEEDERDEEGLVTHESDAHNLDDTGVISATLVSIRASLSSRRLTTLDKSLITASTSLFALLASPLAGWAADRWGRKRVILIADVLFVAGALWQAGAGTVGGMVAGRSVVGVAIGAASLVSPLYVSELAPAPYRGRLVVIQILLVTLGQVVAYTVGYLLSEQRGGWRWMVGLGALPAAVQGVVVGFLLPESPRWLVRVGKVGEARKVLRRVFGGGGAVVEGVVRGVEREVREEEGTEGLVGRWKTLVGERASRRALGIACFLQGLQQLCGFNSLMYFSATLFSLLSFRSPTLPALSIALTNLLFTFLAFLLIDRVGRRTLLLATIPVMALALSICAIAFGYITISSPAITTDSSDGSSDGSSEDVKPPKFTTILILLTLLLYVSAYALALGIIPWFQSELFPLSTRSLGSSLSTATNWSANFLVGISFLPMLEWTTPRVTFGGYAVVCLGGWVGVWWGFPEMGGVGLEDVREVVGGGKGVGSGGGGGGGREEEGEGEGG</sequence>
<dbReference type="InterPro" id="IPR005829">
    <property type="entry name" value="Sugar_transporter_CS"/>
</dbReference>
<feature type="transmembrane region" description="Helical" evidence="10">
    <location>
        <begin position="461"/>
        <end position="479"/>
    </location>
</feature>
<dbReference type="InterPro" id="IPR003663">
    <property type="entry name" value="Sugar/inositol_transpt"/>
</dbReference>
<dbReference type="PANTHER" id="PTHR48020">
    <property type="entry name" value="PROTON MYO-INOSITOL COTRANSPORTER"/>
    <property type="match status" value="1"/>
</dbReference>
<dbReference type="InterPro" id="IPR005828">
    <property type="entry name" value="MFS_sugar_transport-like"/>
</dbReference>
<dbReference type="Gene3D" id="1.20.1250.20">
    <property type="entry name" value="MFS general substrate transporter like domains"/>
    <property type="match status" value="1"/>
</dbReference>
<dbReference type="Pfam" id="PF00083">
    <property type="entry name" value="Sugar_tr"/>
    <property type="match status" value="1"/>
</dbReference>
<evidence type="ECO:0000256" key="1">
    <source>
        <dbReference type="ARBA" id="ARBA00004141"/>
    </source>
</evidence>
<comment type="subcellular location">
    <subcellularLocation>
        <location evidence="1">Membrane</location>
        <topology evidence="1">Multi-pass membrane protein</topology>
    </subcellularLocation>
</comment>
<dbReference type="GO" id="GO:1904679">
    <property type="term" value="P:myo-inositol import across plasma membrane"/>
    <property type="evidence" value="ECO:0007669"/>
    <property type="project" value="TreeGrafter"/>
</dbReference>
<dbReference type="FunFam" id="1.20.1250.20:FF:000073">
    <property type="entry name" value="MFS myo-inositol transporter, putative"/>
    <property type="match status" value="1"/>
</dbReference>
<reference evidence="12" key="1">
    <citation type="submission" date="2021-03" db="EMBL/GenBank/DDBJ databases">
        <title>Comparative genomics and phylogenomic investigation of the class Geoglossomycetes provide insights into ecological specialization and systematics.</title>
        <authorList>
            <person name="Melie T."/>
            <person name="Pirro S."/>
            <person name="Miller A.N."/>
            <person name="Quandt A."/>
        </authorList>
    </citation>
    <scope>NUCLEOTIDE SEQUENCE</scope>
    <source>
        <strain evidence="12">GBOQ0MN5Z8</strain>
    </source>
</reference>
<evidence type="ECO:0000256" key="4">
    <source>
        <dbReference type="ARBA" id="ARBA00022692"/>
    </source>
</evidence>
<feature type="transmembrane region" description="Helical" evidence="10">
    <location>
        <begin position="98"/>
        <end position="116"/>
    </location>
</feature>
<dbReference type="PRINTS" id="PR00171">
    <property type="entry name" value="SUGRTRNSPORT"/>
</dbReference>
<evidence type="ECO:0000256" key="5">
    <source>
        <dbReference type="ARBA" id="ARBA00022989"/>
    </source>
</evidence>
<dbReference type="InterPro" id="IPR050814">
    <property type="entry name" value="Myo-inositol_Transporter"/>
</dbReference>
<evidence type="ECO:0000256" key="2">
    <source>
        <dbReference type="ARBA" id="ARBA00010992"/>
    </source>
</evidence>
<organism evidence="12 13">
    <name type="scientific">Glutinoglossum americanum</name>
    <dbReference type="NCBI Taxonomy" id="1670608"/>
    <lineage>
        <taxon>Eukaryota</taxon>
        <taxon>Fungi</taxon>
        <taxon>Dikarya</taxon>
        <taxon>Ascomycota</taxon>
        <taxon>Pezizomycotina</taxon>
        <taxon>Geoglossomycetes</taxon>
        <taxon>Geoglossales</taxon>
        <taxon>Geoglossaceae</taxon>
        <taxon>Glutinoglossum</taxon>
    </lineage>
</organism>
<feature type="transmembrane region" description="Helical" evidence="10">
    <location>
        <begin position="71"/>
        <end position="91"/>
    </location>
</feature>
<name>A0A9P8I2I6_9PEZI</name>
<evidence type="ECO:0000256" key="3">
    <source>
        <dbReference type="ARBA" id="ARBA00022448"/>
    </source>
</evidence>
<evidence type="ECO:0000256" key="6">
    <source>
        <dbReference type="ARBA" id="ARBA00023136"/>
    </source>
</evidence>
<dbReference type="NCBIfam" id="TIGR00879">
    <property type="entry name" value="SP"/>
    <property type="match status" value="1"/>
</dbReference>
<dbReference type="AlphaFoldDB" id="A0A9P8I2I6"/>
<protein>
    <recommendedName>
        <fullName evidence="11">Major facilitator superfamily (MFS) profile domain-containing protein</fullName>
    </recommendedName>
</protein>
<proteinExistence type="inferred from homology"/>
<keyword evidence="5 10" id="KW-1133">Transmembrane helix</keyword>
<evidence type="ECO:0000259" key="11">
    <source>
        <dbReference type="PROSITE" id="PS50850"/>
    </source>
</evidence>
<evidence type="ECO:0000256" key="7">
    <source>
        <dbReference type="ARBA" id="ARBA00049119"/>
    </source>
</evidence>
<evidence type="ECO:0000313" key="13">
    <source>
        <dbReference type="Proteomes" id="UP000698800"/>
    </source>
</evidence>
<feature type="transmembrane region" description="Helical" evidence="10">
    <location>
        <begin position="128"/>
        <end position="145"/>
    </location>
</feature>
<evidence type="ECO:0000256" key="8">
    <source>
        <dbReference type="RuleBase" id="RU003346"/>
    </source>
</evidence>
<evidence type="ECO:0000256" key="10">
    <source>
        <dbReference type="SAM" id="Phobius"/>
    </source>
</evidence>
<dbReference type="OrthoDB" id="6339427at2759"/>
<feature type="transmembrane region" description="Helical" evidence="10">
    <location>
        <begin position="157"/>
        <end position="179"/>
    </location>
</feature>
<evidence type="ECO:0000313" key="12">
    <source>
        <dbReference type="EMBL" id="KAH0544711.1"/>
    </source>
</evidence>
<feature type="transmembrane region" description="Helical" evidence="10">
    <location>
        <begin position="393"/>
        <end position="416"/>
    </location>
</feature>
<comment type="catalytic activity">
    <reaction evidence="7">
        <text>myo-inositol(out) + H(+)(out) = myo-inositol(in) + H(+)(in)</text>
        <dbReference type="Rhea" id="RHEA:60364"/>
        <dbReference type="ChEBI" id="CHEBI:15378"/>
        <dbReference type="ChEBI" id="CHEBI:17268"/>
    </reaction>
</comment>
<dbReference type="GO" id="GO:0016020">
    <property type="term" value="C:membrane"/>
    <property type="evidence" value="ECO:0007669"/>
    <property type="project" value="UniProtKB-SubCell"/>
</dbReference>
<feature type="region of interest" description="Disordered" evidence="9">
    <location>
        <begin position="1"/>
        <end position="33"/>
    </location>
</feature>
<keyword evidence="4 10" id="KW-0812">Transmembrane</keyword>
<dbReference type="InterPro" id="IPR020846">
    <property type="entry name" value="MFS_dom"/>
</dbReference>
<feature type="domain" description="Major facilitator superfamily (MFS) profile" evidence="11">
    <location>
        <begin position="1"/>
        <end position="483"/>
    </location>
</feature>
<dbReference type="InterPro" id="IPR036259">
    <property type="entry name" value="MFS_trans_sf"/>
</dbReference>
<keyword evidence="6 10" id="KW-0472">Membrane</keyword>
<gene>
    <name evidence="12" type="ORF">FGG08_001216</name>
</gene>
<comment type="similarity">
    <text evidence="2 8">Belongs to the major facilitator superfamily. Sugar transporter (TC 2.A.1.1) family.</text>
</comment>
<accession>A0A9P8I2I6</accession>
<dbReference type="SUPFAM" id="SSF103473">
    <property type="entry name" value="MFS general substrate transporter"/>
    <property type="match status" value="1"/>
</dbReference>
<comment type="caution">
    <text evidence="12">The sequence shown here is derived from an EMBL/GenBank/DDBJ whole genome shotgun (WGS) entry which is preliminary data.</text>
</comment>
<dbReference type="PROSITE" id="PS00216">
    <property type="entry name" value="SUGAR_TRANSPORT_1"/>
    <property type="match status" value="2"/>
</dbReference>
<dbReference type="GO" id="GO:0005366">
    <property type="term" value="F:myo-inositol:proton symporter activity"/>
    <property type="evidence" value="ECO:0007669"/>
    <property type="project" value="TreeGrafter"/>
</dbReference>